<feature type="binding site" evidence="8">
    <location>
        <position position="244"/>
    </location>
    <ligand>
        <name>Zn(2+)</name>
        <dbReference type="ChEBI" id="CHEBI:29105"/>
        <label>1</label>
    </ligand>
</feature>
<dbReference type="PIRSF" id="PIRSF001123">
    <property type="entry name" value="PepA_GA"/>
    <property type="match status" value="1"/>
</dbReference>
<comment type="caution">
    <text evidence="9">The sequence shown here is derived from an EMBL/GenBank/DDBJ whole genome shotgun (WGS) entry which is preliminary data.</text>
</comment>
<name>A0AAE3AM68_9FIRM</name>
<evidence type="ECO:0000256" key="1">
    <source>
        <dbReference type="ARBA" id="ARBA00006272"/>
    </source>
</evidence>
<dbReference type="EMBL" id="JAJEPU010000012">
    <property type="protein sequence ID" value="MCC2164338.1"/>
    <property type="molecule type" value="Genomic_DNA"/>
</dbReference>
<feature type="binding site" evidence="8">
    <location>
        <position position="190"/>
    </location>
    <ligand>
        <name>Zn(2+)</name>
        <dbReference type="ChEBI" id="CHEBI:29105"/>
        <label>2</label>
    </ligand>
</feature>
<organism evidence="9 10">
    <name type="scientific">Brotaphodocola catenula</name>
    <dbReference type="NCBI Taxonomy" id="2885361"/>
    <lineage>
        <taxon>Bacteria</taxon>
        <taxon>Bacillati</taxon>
        <taxon>Bacillota</taxon>
        <taxon>Clostridia</taxon>
        <taxon>Lachnospirales</taxon>
        <taxon>Lachnospiraceae</taxon>
        <taxon>Brotaphodocola</taxon>
    </lineage>
</organism>
<dbReference type="GO" id="GO:0006508">
    <property type="term" value="P:proteolysis"/>
    <property type="evidence" value="ECO:0007669"/>
    <property type="project" value="UniProtKB-KW"/>
</dbReference>
<feature type="binding site" evidence="8">
    <location>
        <position position="225"/>
    </location>
    <ligand>
        <name>Zn(2+)</name>
        <dbReference type="ChEBI" id="CHEBI:29105"/>
        <label>2</label>
    </ligand>
</feature>
<dbReference type="Gene3D" id="3.40.630.10">
    <property type="entry name" value="Zn peptidases"/>
    <property type="match status" value="1"/>
</dbReference>
<dbReference type="InterPro" id="IPR023367">
    <property type="entry name" value="Peptidase_M42_dom2"/>
</dbReference>
<gene>
    <name evidence="9" type="ORF">LKD32_05500</name>
</gene>
<proteinExistence type="inferred from homology"/>
<dbReference type="AlphaFoldDB" id="A0AAE3AM68"/>
<dbReference type="GO" id="GO:0046872">
    <property type="term" value="F:metal ion binding"/>
    <property type="evidence" value="ECO:0007669"/>
    <property type="project" value="UniProtKB-UniRule"/>
</dbReference>
<dbReference type="SUPFAM" id="SSF101821">
    <property type="entry name" value="Aminopeptidase/glucanase lid domain"/>
    <property type="match status" value="1"/>
</dbReference>
<reference evidence="9" key="1">
    <citation type="submission" date="2021-10" db="EMBL/GenBank/DDBJ databases">
        <title>Anaerobic single-cell dispensing facilitates the cultivation of human gut bacteria.</title>
        <authorList>
            <person name="Afrizal A."/>
        </authorList>
    </citation>
    <scope>NUCLEOTIDE SEQUENCE</scope>
    <source>
        <strain evidence="9">CLA-AA-H274</strain>
    </source>
</reference>
<feature type="active site" description="Proton acceptor" evidence="7">
    <location>
        <position position="224"/>
    </location>
</feature>
<evidence type="ECO:0000256" key="8">
    <source>
        <dbReference type="PIRSR" id="PIRSR001123-2"/>
    </source>
</evidence>
<comment type="similarity">
    <text evidence="1 6">Belongs to the peptidase M42 family.</text>
</comment>
<keyword evidence="10" id="KW-1185">Reference proteome</keyword>
<evidence type="ECO:0000313" key="9">
    <source>
        <dbReference type="EMBL" id="MCC2164338.1"/>
    </source>
</evidence>
<dbReference type="Pfam" id="PF05343">
    <property type="entry name" value="Peptidase_M42"/>
    <property type="match status" value="1"/>
</dbReference>
<feature type="binding site" evidence="8">
    <location>
        <position position="190"/>
    </location>
    <ligand>
        <name>Zn(2+)</name>
        <dbReference type="ChEBI" id="CHEBI:29105"/>
        <label>1</label>
    </ligand>
</feature>
<sequence>MTELEIKNYMTEKLRKVVNIPSPSGYTKEVMGWLKAEAENLGFHTEYTSRGALIVDVNEGDANDGGNRLLAAHCDTLGAMVRTIVNDGTLKLVPVGGYMMESIEGEYCTVHTRDGRSYTGTILTTEPSVHVFPECRDQKRTDDCMRVRLDEDVHTKEEVRALGIENGDYISFDPRFVACESGYIKSRHLDDKASTAVLLTLLKEIHDGVVKPVGKIRMLFTNFEEVGFGASYIPEDVTEMLAVDMGAVGDDLEGDEKKVCIVAKDSAGPYDYDLTTKMIEMAKELGLDYAVDCYRRYSSDASAAIRGGHNVRHALIGQGVQASHHMERTHIHGMMQTLKLVEAYVQRNTQVGIF</sequence>
<dbReference type="Proteomes" id="UP001198962">
    <property type="component" value="Unassembled WGS sequence"/>
</dbReference>
<keyword evidence="4 8" id="KW-0479">Metal-binding</keyword>
<dbReference type="GO" id="GO:0004177">
    <property type="term" value="F:aminopeptidase activity"/>
    <property type="evidence" value="ECO:0007669"/>
    <property type="project" value="UniProtKB-UniRule"/>
</dbReference>
<keyword evidence="3" id="KW-0645">Protease</keyword>
<evidence type="ECO:0000256" key="4">
    <source>
        <dbReference type="ARBA" id="ARBA00022723"/>
    </source>
</evidence>
<evidence type="ECO:0000256" key="6">
    <source>
        <dbReference type="PIRNR" id="PIRNR001123"/>
    </source>
</evidence>
<dbReference type="CDD" id="cd05657">
    <property type="entry name" value="M42_glucanase_like"/>
    <property type="match status" value="1"/>
</dbReference>
<evidence type="ECO:0000313" key="10">
    <source>
        <dbReference type="Proteomes" id="UP001198962"/>
    </source>
</evidence>
<dbReference type="Gene3D" id="2.40.30.40">
    <property type="entry name" value="Peptidase M42, domain 2"/>
    <property type="match status" value="1"/>
</dbReference>
<dbReference type="RefSeq" id="WP_308451004.1">
    <property type="nucleotide sequence ID" value="NZ_JAJEPU010000012.1"/>
</dbReference>
<feature type="binding site" evidence="8">
    <location>
        <position position="324"/>
    </location>
    <ligand>
        <name>Zn(2+)</name>
        <dbReference type="ChEBI" id="CHEBI:29105"/>
        <label>2</label>
    </ligand>
</feature>
<keyword evidence="2" id="KW-0031">Aminopeptidase</keyword>
<evidence type="ECO:0000256" key="7">
    <source>
        <dbReference type="PIRSR" id="PIRSR001123-1"/>
    </source>
</evidence>
<evidence type="ECO:0000256" key="5">
    <source>
        <dbReference type="ARBA" id="ARBA00022801"/>
    </source>
</evidence>
<dbReference type="PANTHER" id="PTHR32481">
    <property type="entry name" value="AMINOPEPTIDASE"/>
    <property type="match status" value="1"/>
</dbReference>
<dbReference type="InterPro" id="IPR051464">
    <property type="entry name" value="Peptidase_M42_aminopept"/>
</dbReference>
<evidence type="ECO:0000256" key="2">
    <source>
        <dbReference type="ARBA" id="ARBA00022438"/>
    </source>
</evidence>
<evidence type="ECO:0000256" key="3">
    <source>
        <dbReference type="ARBA" id="ARBA00022670"/>
    </source>
</evidence>
<accession>A0AAE3AM68</accession>
<comment type="cofactor">
    <cofactor evidence="8">
        <name>a divalent metal cation</name>
        <dbReference type="ChEBI" id="CHEBI:60240"/>
    </cofactor>
    <text evidence="8">Binds 2 divalent metal cations per subunit.</text>
</comment>
<dbReference type="SUPFAM" id="SSF53187">
    <property type="entry name" value="Zn-dependent exopeptidases"/>
    <property type="match status" value="1"/>
</dbReference>
<dbReference type="InterPro" id="IPR008007">
    <property type="entry name" value="Peptidase_M42"/>
</dbReference>
<keyword evidence="5" id="KW-0378">Hydrolase</keyword>
<protein>
    <submittedName>
        <fullName evidence="9">M42 family metallopeptidase</fullName>
    </submittedName>
</protein>
<feature type="binding site" evidence="8">
    <location>
        <position position="73"/>
    </location>
    <ligand>
        <name>Zn(2+)</name>
        <dbReference type="ChEBI" id="CHEBI:29105"/>
        <label>1</label>
    </ligand>
</feature>
<dbReference type="PANTHER" id="PTHR32481:SF7">
    <property type="entry name" value="AMINOPEPTIDASE YHFE-RELATED"/>
    <property type="match status" value="1"/>
</dbReference>